<reference evidence="1" key="2">
    <citation type="journal article" date="2021" name="Microbiome">
        <title>Successional dynamics and alternative stable states in a saline activated sludge microbial community over 9 years.</title>
        <authorList>
            <person name="Wang Y."/>
            <person name="Ye J."/>
            <person name="Ju F."/>
            <person name="Liu L."/>
            <person name="Boyd J.A."/>
            <person name="Deng Y."/>
            <person name="Parks D.H."/>
            <person name="Jiang X."/>
            <person name="Yin X."/>
            <person name="Woodcroft B.J."/>
            <person name="Tyson G.W."/>
            <person name="Hugenholtz P."/>
            <person name="Polz M.F."/>
            <person name="Zhang T."/>
        </authorList>
    </citation>
    <scope>NUCLEOTIDE SEQUENCE</scope>
    <source>
        <strain evidence="1">HKST-UBA03</strain>
    </source>
</reference>
<name>A0A955RRX1_UNCKA</name>
<evidence type="ECO:0000313" key="1">
    <source>
        <dbReference type="EMBL" id="MCA9391990.1"/>
    </source>
</evidence>
<comment type="caution">
    <text evidence="1">The sequence shown here is derived from an EMBL/GenBank/DDBJ whole genome shotgun (WGS) entry which is preliminary data.</text>
</comment>
<dbReference type="AlphaFoldDB" id="A0A955RRX1"/>
<reference evidence="1" key="1">
    <citation type="submission" date="2020-04" db="EMBL/GenBank/DDBJ databases">
        <authorList>
            <person name="Zhang T."/>
        </authorList>
    </citation>
    <scope>NUCLEOTIDE SEQUENCE</scope>
    <source>
        <strain evidence="1">HKST-UBA03</strain>
    </source>
</reference>
<gene>
    <name evidence="1" type="ORF">KC614_02185</name>
</gene>
<sequence>MFTIYRPYEELVHARALFNEYRNHLVEQHDEVFHVSNLQVFEHAPYRHVGIATWPQFLPTIIPHVDYVMIAFNDERGHHAHVGRLNDIADVLRHFSFVEEKEPVQHYKLPMLHDMRWRKRVLEVTNLVDTTS</sequence>
<dbReference type="EMBL" id="JAGQKZ010000013">
    <property type="protein sequence ID" value="MCA9391990.1"/>
    <property type="molecule type" value="Genomic_DNA"/>
</dbReference>
<evidence type="ECO:0000313" key="2">
    <source>
        <dbReference type="Proteomes" id="UP000751518"/>
    </source>
</evidence>
<protein>
    <submittedName>
        <fullName evidence="1">Uncharacterized protein</fullName>
    </submittedName>
</protein>
<dbReference type="Proteomes" id="UP000751518">
    <property type="component" value="Unassembled WGS sequence"/>
</dbReference>
<proteinExistence type="predicted"/>
<organism evidence="1 2">
    <name type="scientific">candidate division WWE3 bacterium</name>
    <dbReference type="NCBI Taxonomy" id="2053526"/>
    <lineage>
        <taxon>Bacteria</taxon>
        <taxon>Katanobacteria</taxon>
    </lineage>
</organism>
<accession>A0A955RRX1</accession>